<protein>
    <submittedName>
        <fullName evidence="2">Uncharacterized protein</fullName>
    </submittedName>
</protein>
<comment type="caution">
    <text evidence="2">The sequence shown here is derived from an EMBL/GenBank/DDBJ whole genome shotgun (WGS) entry which is preliminary data.</text>
</comment>
<organism evidence="2 3">
    <name type="scientific">Providencia rettgeri</name>
    <dbReference type="NCBI Taxonomy" id="587"/>
    <lineage>
        <taxon>Bacteria</taxon>
        <taxon>Pseudomonadati</taxon>
        <taxon>Pseudomonadota</taxon>
        <taxon>Gammaproteobacteria</taxon>
        <taxon>Enterobacterales</taxon>
        <taxon>Morganellaceae</taxon>
        <taxon>Providencia</taxon>
    </lineage>
</organism>
<gene>
    <name evidence="2" type="ORF">QDQ51_09530</name>
</gene>
<dbReference type="EMBL" id="JARVQW010000004">
    <property type="protein sequence ID" value="MDH2305651.1"/>
    <property type="molecule type" value="Genomic_DNA"/>
</dbReference>
<keyword evidence="1" id="KW-0812">Transmembrane</keyword>
<evidence type="ECO:0000313" key="2">
    <source>
        <dbReference type="EMBL" id="MDH2305651.1"/>
    </source>
</evidence>
<evidence type="ECO:0000313" key="3">
    <source>
        <dbReference type="Proteomes" id="UP001162044"/>
    </source>
</evidence>
<dbReference type="AlphaFoldDB" id="A0AB35L9N1"/>
<dbReference type="Proteomes" id="UP001162044">
    <property type="component" value="Unassembled WGS sequence"/>
</dbReference>
<reference evidence="2" key="1">
    <citation type="submission" date="2023-04" db="EMBL/GenBank/DDBJ databases">
        <authorList>
            <person name="Li W."/>
        </authorList>
    </citation>
    <scope>NUCLEOTIDE SEQUENCE</scope>
    <source>
        <strain evidence="2">QITACRE101</strain>
    </source>
</reference>
<reference evidence="2" key="2">
    <citation type="submission" date="2023-10" db="EMBL/GenBank/DDBJ databases">
        <title>Analysis of Resistance Genes of Carbapenem-resistant Providencia rettgeri.</title>
        <authorList>
            <person name="Liu M."/>
        </authorList>
    </citation>
    <scope>NUCLEOTIDE SEQUENCE</scope>
    <source>
        <strain evidence="2">QITACRE101</strain>
    </source>
</reference>
<keyword evidence="1" id="KW-0472">Membrane</keyword>
<keyword evidence="1" id="KW-1133">Transmembrane helix</keyword>
<dbReference type="RefSeq" id="WP_136134720.1">
    <property type="nucleotide sequence ID" value="NZ_JARVQW010000004.1"/>
</dbReference>
<accession>A0AB35L9N1</accession>
<proteinExistence type="predicted"/>
<evidence type="ECO:0000256" key="1">
    <source>
        <dbReference type="SAM" id="Phobius"/>
    </source>
</evidence>
<sequence>MFNPELKPLQPARPGNALLTIRNWDGEHENVSLTIQRNQDGNYLNDKGEWVGNAFEIQLSFELNGDDLHIVLDKTFVDPLVSNLQMAYRFTLKDDEGNEDKGTLKIHNGVLSSLAQGQQDVIPSGGSVVPTIDTIDDIEPEPIIEPVEAVAEIPPAPEPIIEKVALVKTKKSPVMGIIIALILLLIIAALVWFFLFKNKSEEPAPAAPAQTYAPANGIEGACSVDSMKSGEALAFVQNCLKSHPSDVEIVSTIDAAIANNQCDIAQRLYAYKAQAGDAKIAFKYAQEYDPNNASSGKCFSPDKETAIYWYEVTVNNDSQNSDAKARLEALKK</sequence>
<name>A0AB35L9N1_PRORE</name>
<feature type="transmembrane region" description="Helical" evidence="1">
    <location>
        <begin position="174"/>
        <end position="195"/>
    </location>
</feature>